<gene>
    <name evidence="1" type="ORF">PXEA_LOCUS26106</name>
</gene>
<accession>A0A3S5AZT1</accession>
<reference evidence="1" key="1">
    <citation type="submission" date="2018-11" db="EMBL/GenBank/DDBJ databases">
        <authorList>
            <consortium name="Pathogen Informatics"/>
        </authorList>
    </citation>
    <scope>NUCLEOTIDE SEQUENCE</scope>
</reference>
<name>A0A3S5AZT1_9PLAT</name>
<keyword evidence="2" id="KW-1185">Reference proteome</keyword>
<organism evidence="1 2">
    <name type="scientific">Protopolystoma xenopodis</name>
    <dbReference type="NCBI Taxonomy" id="117903"/>
    <lineage>
        <taxon>Eukaryota</taxon>
        <taxon>Metazoa</taxon>
        <taxon>Spiralia</taxon>
        <taxon>Lophotrochozoa</taxon>
        <taxon>Platyhelminthes</taxon>
        <taxon>Monogenea</taxon>
        <taxon>Polyopisthocotylea</taxon>
        <taxon>Polystomatidea</taxon>
        <taxon>Polystomatidae</taxon>
        <taxon>Protopolystoma</taxon>
    </lineage>
</organism>
<dbReference type="AlphaFoldDB" id="A0A3S5AZT1"/>
<comment type="caution">
    <text evidence="1">The sequence shown here is derived from an EMBL/GenBank/DDBJ whole genome shotgun (WGS) entry which is preliminary data.</text>
</comment>
<sequence length="144" mass="16805">MRFKAGKRYEYIYLIEPYWDPKRQEQLERCLKIRDAASRILSIAQNPLQQLEAAKTLLVSNAQLLTCLRELQRDRVIEVTKSFHECRNSSNTHFNFRQPATTDWANNFAQDGKARLCLSSTFWLSQNFALYAGYNSAKLVMSAY</sequence>
<evidence type="ECO:0000313" key="2">
    <source>
        <dbReference type="Proteomes" id="UP000784294"/>
    </source>
</evidence>
<proteinExistence type="predicted"/>
<dbReference type="OrthoDB" id="5817051at2759"/>
<evidence type="ECO:0000313" key="1">
    <source>
        <dbReference type="EMBL" id="VEL32666.1"/>
    </source>
</evidence>
<protein>
    <submittedName>
        <fullName evidence="1">Uncharacterized protein</fullName>
    </submittedName>
</protein>
<dbReference type="EMBL" id="CAAALY010244475">
    <property type="protein sequence ID" value="VEL32666.1"/>
    <property type="molecule type" value="Genomic_DNA"/>
</dbReference>
<dbReference type="Proteomes" id="UP000784294">
    <property type="component" value="Unassembled WGS sequence"/>
</dbReference>